<dbReference type="InterPro" id="IPR025194">
    <property type="entry name" value="RodZ-like_C"/>
</dbReference>
<sequence>MTDSEMVVADIATAGAAESPADDAHDPTPGTQLRRLREAAGVSREQLAKILCVTPTVLSQLESDQYERLAGFTYVRGYLRSACKYLEADPAPLLAGLEGYSREEVESRKVVESARAAGGKSGLGSGLLLLLAGLLIAGFWWSTAREMAPPQALPDSAADESLEQVSAERDSPLAVESVQREAVLEIPPVTDAELGALALEPEEELAEALPAARETASVVAAPEAEPVIEPGYREQTPAEARVVPVVVAAPAEQQSATVSAAVPATGSAAETRTEIAAGDLQLSFSDECWLEVSDAQGQVLLEGIRNAGDSVTLQGQAPYTLKLGHAAVVTAIYRGSVVDVAPRPGRRTRTLTVGN</sequence>
<organism evidence="3 4">
    <name type="scientific">Biformimicrobium ophioploci</name>
    <dbReference type="NCBI Taxonomy" id="3036711"/>
    <lineage>
        <taxon>Bacteria</taxon>
        <taxon>Pseudomonadati</taxon>
        <taxon>Pseudomonadota</taxon>
        <taxon>Gammaproteobacteria</taxon>
        <taxon>Cellvibrionales</taxon>
        <taxon>Microbulbiferaceae</taxon>
        <taxon>Biformimicrobium</taxon>
    </lineage>
</organism>
<dbReference type="Pfam" id="PF13464">
    <property type="entry name" value="RodZ_C"/>
    <property type="match status" value="1"/>
</dbReference>
<dbReference type="EMBL" id="BSYJ01000003">
    <property type="protein sequence ID" value="GMG87396.1"/>
    <property type="molecule type" value="Genomic_DNA"/>
</dbReference>
<feature type="transmembrane region" description="Helical" evidence="1">
    <location>
        <begin position="122"/>
        <end position="141"/>
    </location>
</feature>
<feature type="domain" description="HTH cro/C1-type" evidence="2">
    <location>
        <begin position="33"/>
        <end position="67"/>
    </location>
</feature>
<gene>
    <name evidence="3" type="primary">rodZ</name>
    <name evidence="3" type="ORF">MNKW57_17170</name>
</gene>
<name>A0ABQ6LZ85_9GAMM</name>
<reference evidence="3 4" key="1">
    <citation type="submission" date="2023-04" db="EMBL/GenBank/DDBJ databases">
        <title>Marinobulbifer ophiurae gen. nov., sp. Nov., isolate from tissue of brittle star Ophioplocus japonicus.</title>
        <authorList>
            <person name="Kawano K."/>
            <person name="Sawayama S."/>
            <person name="Nakagawa S."/>
        </authorList>
    </citation>
    <scope>NUCLEOTIDE SEQUENCE [LARGE SCALE GENOMIC DNA]</scope>
    <source>
        <strain evidence="3 4">NKW57</strain>
    </source>
</reference>
<evidence type="ECO:0000256" key="1">
    <source>
        <dbReference type="SAM" id="Phobius"/>
    </source>
</evidence>
<keyword evidence="1" id="KW-0472">Membrane</keyword>
<evidence type="ECO:0000259" key="2">
    <source>
        <dbReference type="PROSITE" id="PS50943"/>
    </source>
</evidence>
<evidence type="ECO:0000313" key="3">
    <source>
        <dbReference type="EMBL" id="GMG87396.1"/>
    </source>
</evidence>
<accession>A0ABQ6LZ85</accession>
<dbReference type="PROSITE" id="PS50943">
    <property type="entry name" value="HTH_CROC1"/>
    <property type="match status" value="1"/>
</dbReference>
<dbReference type="Proteomes" id="UP001224392">
    <property type="component" value="Unassembled WGS sequence"/>
</dbReference>
<dbReference type="RefSeq" id="WP_285764026.1">
    <property type="nucleotide sequence ID" value="NZ_BSYJ01000003.1"/>
</dbReference>
<keyword evidence="4" id="KW-1185">Reference proteome</keyword>
<evidence type="ECO:0000313" key="4">
    <source>
        <dbReference type="Proteomes" id="UP001224392"/>
    </source>
</evidence>
<proteinExistence type="predicted"/>
<protein>
    <submittedName>
        <fullName evidence="3">Cytoskeleton protein RodZ</fullName>
    </submittedName>
</protein>
<keyword evidence="1" id="KW-1133">Transmembrane helix</keyword>
<dbReference type="InterPro" id="IPR001387">
    <property type="entry name" value="Cro/C1-type_HTH"/>
</dbReference>
<dbReference type="CDD" id="cd00093">
    <property type="entry name" value="HTH_XRE"/>
    <property type="match status" value="1"/>
</dbReference>
<dbReference type="InterPro" id="IPR010982">
    <property type="entry name" value="Lambda_DNA-bd_dom_sf"/>
</dbReference>
<dbReference type="PANTHER" id="PTHR34475">
    <property type="match status" value="1"/>
</dbReference>
<dbReference type="Gene3D" id="1.10.260.40">
    <property type="entry name" value="lambda repressor-like DNA-binding domains"/>
    <property type="match status" value="1"/>
</dbReference>
<dbReference type="SMART" id="SM00530">
    <property type="entry name" value="HTH_XRE"/>
    <property type="match status" value="1"/>
</dbReference>
<dbReference type="Pfam" id="PF13413">
    <property type="entry name" value="HTH_25"/>
    <property type="match status" value="1"/>
</dbReference>
<dbReference type="PANTHER" id="PTHR34475:SF1">
    <property type="entry name" value="CYTOSKELETON PROTEIN RODZ"/>
    <property type="match status" value="1"/>
</dbReference>
<dbReference type="InterPro" id="IPR050400">
    <property type="entry name" value="Bact_Cytoskel_RodZ"/>
</dbReference>
<keyword evidence="1" id="KW-0812">Transmembrane</keyword>
<comment type="caution">
    <text evidence="3">The sequence shown here is derived from an EMBL/GenBank/DDBJ whole genome shotgun (WGS) entry which is preliminary data.</text>
</comment>
<dbReference type="SUPFAM" id="SSF47413">
    <property type="entry name" value="lambda repressor-like DNA-binding domains"/>
    <property type="match status" value="1"/>
</dbReference>